<dbReference type="Pfam" id="PF08238">
    <property type="entry name" value="Sel1"/>
    <property type="match status" value="3"/>
</dbReference>
<dbReference type="SMART" id="SM00671">
    <property type="entry name" value="SEL1"/>
    <property type="match status" value="3"/>
</dbReference>
<dbReference type="GeneID" id="25564782"/>
<dbReference type="eggNOG" id="KOG1550">
    <property type="taxonomic scope" value="Eukaryota"/>
</dbReference>
<sequence>MGALGRGFQWSLTRSSSASSSDDKLRAFYEAFDPSAEVSPSTGHAAAPHSHSHATDPPALSPAVSDVMGKVVEASLGDPPAELCDLDMSLEAMSTGEAAELGAALVAHVTPPPPVDPPMARVVLTQAVTVLEHALEDANASDDAAYLAGLLHAGAHPAVAANAGDVPGLRPGRGAALLKSLATRGHPWAQFGLAQLLREGKGVKVNPAAALALLELAAKAGVAPALHNLATMHAAGEGTPAAPQRAKELWEEAVEAGDPLAAFALSQALDAETETNDGIHPRTPALLRAAADAGLARAAHNLGTLHFMGKGGVPHSFKTAFQLFEAAASGGVVGAMVNAGHMLAEGKGLGHRRRRSC</sequence>
<dbReference type="PANTHER" id="PTHR11102:SF160">
    <property type="entry name" value="ERAD-ASSOCIATED E3 UBIQUITIN-PROTEIN LIGASE COMPONENT HRD3"/>
    <property type="match status" value="1"/>
</dbReference>
<evidence type="ECO:0000313" key="4">
    <source>
        <dbReference type="Proteomes" id="UP000054408"/>
    </source>
</evidence>
<evidence type="ECO:0000256" key="2">
    <source>
        <dbReference type="SAM" id="MobiDB-lite"/>
    </source>
</evidence>
<dbReference type="PANTHER" id="PTHR11102">
    <property type="entry name" value="SEL-1-LIKE PROTEIN"/>
    <property type="match status" value="1"/>
</dbReference>
<dbReference type="EMBL" id="GL349455">
    <property type="protein sequence ID" value="KNC49354.1"/>
    <property type="molecule type" value="Genomic_DNA"/>
</dbReference>
<organism evidence="3 4">
    <name type="scientific">Thecamonas trahens ATCC 50062</name>
    <dbReference type="NCBI Taxonomy" id="461836"/>
    <lineage>
        <taxon>Eukaryota</taxon>
        <taxon>Apusozoa</taxon>
        <taxon>Apusomonadida</taxon>
        <taxon>Apusomonadidae</taxon>
        <taxon>Thecamonas</taxon>
    </lineage>
</organism>
<keyword evidence="4" id="KW-1185">Reference proteome</keyword>
<dbReference type="Gene3D" id="1.25.40.10">
    <property type="entry name" value="Tetratricopeptide repeat domain"/>
    <property type="match status" value="2"/>
</dbReference>
<dbReference type="AlphaFoldDB" id="A0A0L0DAG5"/>
<gene>
    <name evidence="3" type="ORF">AMSG_05353</name>
</gene>
<feature type="compositionally biased region" description="Low complexity" evidence="2">
    <location>
        <begin position="39"/>
        <end position="49"/>
    </location>
</feature>
<dbReference type="InterPro" id="IPR006597">
    <property type="entry name" value="Sel1-like"/>
</dbReference>
<accession>A0A0L0DAG5</accession>
<dbReference type="OrthoDB" id="2384430at2759"/>
<dbReference type="Proteomes" id="UP000054408">
    <property type="component" value="Unassembled WGS sequence"/>
</dbReference>
<comment type="similarity">
    <text evidence="1">Belongs to the sel-1 family.</text>
</comment>
<proteinExistence type="inferred from homology"/>
<feature type="region of interest" description="Disordered" evidence="2">
    <location>
        <begin position="36"/>
        <end position="63"/>
    </location>
</feature>
<dbReference type="SUPFAM" id="SSF81901">
    <property type="entry name" value="HCP-like"/>
    <property type="match status" value="2"/>
</dbReference>
<evidence type="ECO:0000313" key="3">
    <source>
        <dbReference type="EMBL" id="KNC49354.1"/>
    </source>
</evidence>
<dbReference type="STRING" id="461836.A0A0L0DAG5"/>
<reference evidence="3 4" key="1">
    <citation type="submission" date="2010-05" db="EMBL/GenBank/DDBJ databases">
        <title>The Genome Sequence of Thecamonas trahens ATCC 50062.</title>
        <authorList>
            <consortium name="The Broad Institute Genome Sequencing Platform"/>
            <person name="Russ C."/>
            <person name="Cuomo C."/>
            <person name="Shea T."/>
            <person name="Young S.K."/>
            <person name="Zeng Q."/>
            <person name="Koehrsen M."/>
            <person name="Haas B."/>
            <person name="Borodovsky M."/>
            <person name="Guigo R."/>
            <person name="Alvarado L."/>
            <person name="Berlin A."/>
            <person name="Bochicchio J."/>
            <person name="Borenstein D."/>
            <person name="Chapman S."/>
            <person name="Chen Z."/>
            <person name="Freedman E."/>
            <person name="Gellesch M."/>
            <person name="Goldberg J."/>
            <person name="Griggs A."/>
            <person name="Gujja S."/>
            <person name="Heilman E."/>
            <person name="Heiman D."/>
            <person name="Hepburn T."/>
            <person name="Howarth C."/>
            <person name="Jen D."/>
            <person name="Larson L."/>
            <person name="Mehta T."/>
            <person name="Park D."/>
            <person name="Pearson M."/>
            <person name="Roberts A."/>
            <person name="Saif S."/>
            <person name="Shenoy N."/>
            <person name="Sisk P."/>
            <person name="Stolte C."/>
            <person name="Sykes S."/>
            <person name="Thomson T."/>
            <person name="Walk T."/>
            <person name="White J."/>
            <person name="Yandava C."/>
            <person name="Burger G."/>
            <person name="Gray M.W."/>
            <person name="Holland P.W.H."/>
            <person name="King N."/>
            <person name="Lang F.B.F."/>
            <person name="Roger A.J."/>
            <person name="Ruiz-Trillo I."/>
            <person name="Lander E."/>
            <person name="Nusbaum C."/>
        </authorList>
    </citation>
    <scope>NUCLEOTIDE SEQUENCE [LARGE SCALE GENOMIC DNA]</scope>
    <source>
        <strain evidence="3 4">ATCC 50062</strain>
    </source>
</reference>
<dbReference type="RefSeq" id="XP_013757780.1">
    <property type="nucleotide sequence ID" value="XM_013902326.1"/>
</dbReference>
<dbReference type="InterPro" id="IPR050767">
    <property type="entry name" value="Sel1_AlgK"/>
</dbReference>
<name>A0A0L0DAG5_THETB</name>
<protein>
    <submittedName>
        <fullName evidence="3">TPR repeat protein</fullName>
    </submittedName>
</protein>
<dbReference type="InterPro" id="IPR011990">
    <property type="entry name" value="TPR-like_helical_dom_sf"/>
</dbReference>
<evidence type="ECO:0000256" key="1">
    <source>
        <dbReference type="ARBA" id="ARBA00038101"/>
    </source>
</evidence>